<organism evidence="1 2">
    <name type="scientific">Saccharophagus degradans</name>
    <dbReference type="NCBI Taxonomy" id="86304"/>
    <lineage>
        <taxon>Bacteria</taxon>
        <taxon>Pseudomonadati</taxon>
        <taxon>Pseudomonadota</taxon>
        <taxon>Gammaproteobacteria</taxon>
        <taxon>Cellvibrionales</taxon>
        <taxon>Cellvibrionaceae</taxon>
        <taxon>Saccharophagus</taxon>
    </lineage>
</organism>
<comment type="caution">
    <text evidence="1">The sequence shown here is derived from an EMBL/GenBank/DDBJ whole genome shotgun (WGS) entry which is preliminary data.</text>
</comment>
<evidence type="ECO:0000313" key="2">
    <source>
        <dbReference type="Proteomes" id="UP001169760"/>
    </source>
</evidence>
<sequence length="174" mass="20264">MNSQGKTTHSTEILRHKTKNSILKAIAQSHDVIQQITNNKTEEIAANKNNYLIVVTFKELYLGNGQTYYEAIAKAKMDTIYENQRGYSRIPPENMFFMTIDDLDILADLLKKKSYTFPDILEMAKKNDSRQESKKFTFSQHIYTLHTTPQTPDYLMLEKNSIFDRIKQNVSDTR</sequence>
<evidence type="ECO:0000313" key="1">
    <source>
        <dbReference type="EMBL" id="MDO6422297.1"/>
    </source>
</evidence>
<evidence type="ECO:0008006" key="3">
    <source>
        <dbReference type="Google" id="ProtNLM"/>
    </source>
</evidence>
<dbReference type="Proteomes" id="UP001169760">
    <property type="component" value="Unassembled WGS sequence"/>
</dbReference>
<name>A0AAW7X418_9GAMM</name>
<proteinExistence type="predicted"/>
<dbReference type="AlphaFoldDB" id="A0AAW7X418"/>
<accession>A0AAW7X418</accession>
<gene>
    <name evidence="1" type="ORF">Q4521_07410</name>
</gene>
<dbReference type="EMBL" id="JAUOPB010000004">
    <property type="protein sequence ID" value="MDO6422297.1"/>
    <property type="molecule type" value="Genomic_DNA"/>
</dbReference>
<reference evidence="1" key="1">
    <citation type="submission" date="2023-07" db="EMBL/GenBank/DDBJ databases">
        <title>Genome content predicts the carbon catabolic preferences of heterotrophic bacteria.</title>
        <authorList>
            <person name="Gralka M."/>
        </authorList>
    </citation>
    <scope>NUCLEOTIDE SEQUENCE</scope>
    <source>
        <strain evidence="1">I3M17_2</strain>
    </source>
</reference>
<protein>
    <recommendedName>
        <fullName evidence="3">KilA-N DNA-binding domain-containing protein</fullName>
    </recommendedName>
</protein>
<dbReference type="RefSeq" id="WP_303492222.1">
    <property type="nucleotide sequence ID" value="NZ_JAUOPB010000004.1"/>
</dbReference>